<dbReference type="OrthoDB" id="2474573at2"/>
<evidence type="ECO:0000313" key="1">
    <source>
        <dbReference type="EMBL" id="PRX41677.1"/>
    </source>
</evidence>
<reference evidence="1 2" key="1">
    <citation type="submission" date="2018-03" db="EMBL/GenBank/DDBJ databases">
        <title>Genomic Encyclopedia of Archaeal and Bacterial Type Strains, Phase II (KMG-II): from individual species to whole genera.</title>
        <authorList>
            <person name="Goeker M."/>
        </authorList>
    </citation>
    <scope>NUCLEOTIDE SEQUENCE [LARGE SCALE GENOMIC DNA]</scope>
    <source>
        <strain evidence="1 2">DSM 44946</strain>
    </source>
</reference>
<name>A0A2T0LHA9_9BACL</name>
<gene>
    <name evidence="1" type="ORF">CLV97_105108</name>
</gene>
<proteinExistence type="predicted"/>
<accession>A0A2T0LHA9</accession>
<dbReference type="Gene3D" id="3.30.310.100">
    <property type="entry name" value="YugN-like"/>
    <property type="match status" value="1"/>
</dbReference>
<dbReference type="RefSeq" id="WP_106344407.1">
    <property type="nucleotide sequence ID" value="NZ_PVNE01000005.1"/>
</dbReference>
<keyword evidence="2" id="KW-1185">Reference proteome</keyword>
<dbReference type="SUPFAM" id="SSF160755">
    <property type="entry name" value="YugN-like"/>
    <property type="match status" value="1"/>
</dbReference>
<dbReference type="InterPro" id="IPR036491">
    <property type="entry name" value="YugN-like_sf"/>
</dbReference>
<dbReference type="Proteomes" id="UP000237797">
    <property type="component" value="Unassembled WGS sequence"/>
</dbReference>
<dbReference type="AlphaFoldDB" id="A0A2T0LHA9"/>
<organism evidence="1 2">
    <name type="scientific">Planifilum fimeticola</name>
    <dbReference type="NCBI Taxonomy" id="201975"/>
    <lineage>
        <taxon>Bacteria</taxon>
        <taxon>Bacillati</taxon>
        <taxon>Bacillota</taxon>
        <taxon>Bacilli</taxon>
        <taxon>Bacillales</taxon>
        <taxon>Thermoactinomycetaceae</taxon>
        <taxon>Planifilum</taxon>
    </lineage>
</organism>
<comment type="caution">
    <text evidence="1">The sequence shown here is derived from an EMBL/GenBank/DDBJ whole genome shotgun (WGS) entry which is preliminary data.</text>
</comment>
<evidence type="ECO:0000313" key="2">
    <source>
        <dbReference type="Proteomes" id="UP000237797"/>
    </source>
</evidence>
<protein>
    <submittedName>
        <fullName evidence="1">Uncharacterized protein</fullName>
    </submittedName>
</protein>
<dbReference type="EMBL" id="PVNE01000005">
    <property type="protein sequence ID" value="PRX41677.1"/>
    <property type="molecule type" value="Genomic_DNA"/>
</dbReference>
<sequence length="115" mass="12973">MRLLAKRITGIVCPRRVIDQTLTSQGFVRRKQHPPIYDIRIEDVASGTVYRLRIPTDSPHPNSGSSDETLLRLGRPSIHRNKGNLRDQPIPSSVLTAANEKIAEIASYLRTPSYR</sequence>